<name>A0ABW0M155_9BACL</name>
<sequence length="289" mass="33262">MNRNGSSEGADLPLLKFQVITDTHITSDREHAYNRRLENALRDIAEQAPDSQGIMHAGDVTDHGFPGEYEEFRRIWGERNPSLPPLLMTMGNHDVGLGVWAMRLSNFLNATEMTGVYHDHWIGGHHFIFLGTEVGHELYCSLSEDQLRWLDEKLGEGDLPDRPVFVFLHQPPLNTVSGSLEEQKWSGVMQDAEFKAVLAKHRNRAILFTGHTHWELEAPRQYYDGEGVLPPMFNAASVAYLWTDEDKRREGSQGYFVEVYEDRVDVRGRDFENGKWVEEAHVRLRYPRD</sequence>
<evidence type="ECO:0000313" key="3">
    <source>
        <dbReference type="Proteomes" id="UP001596105"/>
    </source>
</evidence>
<dbReference type="EC" id="3.1.-.-" evidence="2"/>
<keyword evidence="3" id="KW-1185">Reference proteome</keyword>
<gene>
    <name evidence="2" type="ORF">ACFPPD_19625</name>
</gene>
<evidence type="ECO:0000259" key="1">
    <source>
        <dbReference type="Pfam" id="PF00149"/>
    </source>
</evidence>
<evidence type="ECO:0000313" key="2">
    <source>
        <dbReference type="EMBL" id="MFC5470902.1"/>
    </source>
</evidence>
<dbReference type="InterPro" id="IPR051918">
    <property type="entry name" value="STPP_CPPED1"/>
</dbReference>
<dbReference type="PANTHER" id="PTHR43143:SF1">
    <property type="entry name" value="SERINE_THREONINE-PROTEIN PHOSPHATASE CPPED1"/>
    <property type="match status" value="1"/>
</dbReference>
<accession>A0ABW0M155</accession>
<dbReference type="InterPro" id="IPR029052">
    <property type="entry name" value="Metallo-depent_PP-like"/>
</dbReference>
<dbReference type="Proteomes" id="UP001596105">
    <property type="component" value="Unassembled WGS sequence"/>
</dbReference>
<dbReference type="Pfam" id="PF00149">
    <property type="entry name" value="Metallophos"/>
    <property type="match status" value="1"/>
</dbReference>
<reference evidence="3" key="1">
    <citation type="journal article" date="2019" name="Int. J. Syst. Evol. Microbiol.">
        <title>The Global Catalogue of Microorganisms (GCM) 10K type strain sequencing project: providing services to taxonomists for standard genome sequencing and annotation.</title>
        <authorList>
            <consortium name="The Broad Institute Genomics Platform"/>
            <consortium name="The Broad Institute Genome Sequencing Center for Infectious Disease"/>
            <person name="Wu L."/>
            <person name="Ma J."/>
        </authorList>
    </citation>
    <scope>NUCLEOTIDE SEQUENCE [LARGE SCALE GENOMIC DNA]</scope>
    <source>
        <strain evidence="3">CCUG 57113</strain>
    </source>
</reference>
<comment type="caution">
    <text evidence="2">The sequence shown here is derived from an EMBL/GenBank/DDBJ whole genome shotgun (WGS) entry which is preliminary data.</text>
</comment>
<dbReference type="PANTHER" id="PTHR43143">
    <property type="entry name" value="METALLOPHOSPHOESTERASE, CALCINEURIN SUPERFAMILY"/>
    <property type="match status" value="1"/>
</dbReference>
<dbReference type="GO" id="GO:0016787">
    <property type="term" value="F:hydrolase activity"/>
    <property type="evidence" value="ECO:0007669"/>
    <property type="project" value="UniProtKB-KW"/>
</dbReference>
<organism evidence="2 3">
    <name type="scientific">Cohnella suwonensis</name>
    <dbReference type="NCBI Taxonomy" id="696072"/>
    <lineage>
        <taxon>Bacteria</taxon>
        <taxon>Bacillati</taxon>
        <taxon>Bacillota</taxon>
        <taxon>Bacilli</taxon>
        <taxon>Bacillales</taxon>
        <taxon>Paenibacillaceae</taxon>
        <taxon>Cohnella</taxon>
    </lineage>
</organism>
<dbReference type="InterPro" id="IPR004843">
    <property type="entry name" value="Calcineurin-like_PHP"/>
</dbReference>
<dbReference type="EMBL" id="JBHSMH010000080">
    <property type="protein sequence ID" value="MFC5470902.1"/>
    <property type="molecule type" value="Genomic_DNA"/>
</dbReference>
<feature type="domain" description="Calcineurin-like phosphoesterase" evidence="1">
    <location>
        <begin position="16"/>
        <end position="214"/>
    </location>
</feature>
<dbReference type="Gene3D" id="3.60.21.10">
    <property type="match status" value="1"/>
</dbReference>
<keyword evidence="2" id="KW-0378">Hydrolase</keyword>
<protein>
    <submittedName>
        <fullName evidence="2">Metallophosphoesterase family protein</fullName>
        <ecNumber evidence="2">3.1.-.-</ecNumber>
    </submittedName>
</protein>
<proteinExistence type="predicted"/>
<dbReference type="RefSeq" id="WP_209751597.1">
    <property type="nucleotide sequence ID" value="NZ_JBHSMH010000080.1"/>
</dbReference>
<dbReference type="SUPFAM" id="SSF56300">
    <property type="entry name" value="Metallo-dependent phosphatases"/>
    <property type="match status" value="1"/>
</dbReference>